<evidence type="ECO:0000313" key="2">
    <source>
        <dbReference type="EMBL" id="NVK79182.1"/>
    </source>
</evidence>
<evidence type="ECO:0000256" key="1">
    <source>
        <dbReference type="SAM" id="SignalP"/>
    </source>
</evidence>
<dbReference type="AlphaFoldDB" id="A0A7Y7B567"/>
<dbReference type="EMBL" id="JABBXF010000033">
    <property type="protein sequence ID" value="NVK79182.1"/>
    <property type="molecule type" value="Genomic_DNA"/>
</dbReference>
<name>A0A7Y7B567_STRMO</name>
<proteinExistence type="predicted"/>
<sequence>MATLAAAVTLGLAPAAQAAPARAENLDGVWSCSVPQGYTYDQVVSRLGSCGQGFAPQYHLRAPQDGIWACSVPDSSFTWDQVVSRVNTCSTSGFAVSYHMRVPVNGLWACTVPPGFVYDQAVSRVSTCSTSGFAYSYHLRG</sequence>
<evidence type="ECO:0000313" key="3">
    <source>
        <dbReference type="Proteomes" id="UP000587462"/>
    </source>
</evidence>
<reference evidence="2 3" key="1">
    <citation type="submission" date="2020-04" db="EMBL/GenBank/DDBJ databases">
        <title>Draft Genome Sequence of Streptomyces morookaense DSM 40503, an 8-azaguanine-producing strain.</title>
        <authorList>
            <person name="Qi J."/>
            <person name="Gao J.-M."/>
        </authorList>
    </citation>
    <scope>NUCLEOTIDE SEQUENCE [LARGE SCALE GENOMIC DNA]</scope>
    <source>
        <strain evidence="2 3">DSM 40503</strain>
    </source>
</reference>
<organism evidence="2 3">
    <name type="scientific">Streptomyces morookaense</name>
    <name type="common">Streptoverticillium morookaense</name>
    <dbReference type="NCBI Taxonomy" id="1970"/>
    <lineage>
        <taxon>Bacteria</taxon>
        <taxon>Bacillati</taxon>
        <taxon>Actinomycetota</taxon>
        <taxon>Actinomycetes</taxon>
        <taxon>Kitasatosporales</taxon>
        <taxon>Streptomycetaceae</taxon>
        <taxon>Streptomyces</taxon>
    </lineage>
</organism>
<accession>A0A7Y7B567</accession>
<feature type="signal peptide" evidence="1">
    <location>
        <begin position="1"/>
        <end position="18"/>
    </location>
</feature>
<evidence type="ECO:0008006" key="4">
    <source>
        <dbReference type="Google" id="ProtNLM"/>
    </source>
</evidence>
<dbReference type="Proteomes" id="UP000587462">
    <property type="component" value="Unassembled WGS sequence"/>
</dbReference>
<keyword evidence="3" id="KW-1185">Reference proteome</keyword>
<feature type="chain" id="PRO_5031124718" description="Secreted protein" evidence="1">
    <location>
        <begin position="19"/>
        <end position="141"/>
    </location>
</feature>
<keyword evidence="1" id="KW-0732">Signal</keyword>
<comment type="caution">
    <text evidence="2">The sequence shown here is derived from an EMBL/GenBank/DDBJ whole genome shotgun (WGS) entry which is preliminary data.</text>
</comment>
<gene>
    <name evidence="2" type="ORF">HG542_16100</name>
</gene>
<protein>
    <recommendedName>
        <fullName evidence="4">Secreted protein</fullName>
    </recommendedName>
</protein>